<dbReference type="EMBL" id="CP046917">
    <property type="protein sequence ID" value="QGZ66999.1"/>
    <property type="molecule type" value="Genomic_DNA"/>
</dbReference>
<dbReference type="RefSeq" id="WP_158958885.1">
    <property type="nucleotide sequence ID" value="NZ_CP046917.1"/>
</dbReference>
<sequence length="155" mass="16084">MFQQLEAFVRETGKVTLTLKMAGDQMSVVVVPWGDSKETALRQPLVLSATPVELDEGFVQALQSFEGAHRSLAEQVSATNEILQAAEKSQAGKAQKALSKGAKPALPAPSEHAGDDPEDADDGAHTDSAAPAPAVETSASVQSAGDGKTDLFGLL</sequence>
<keyword evidence="4" id="KW-1185">Reference proteome</keyword>
<name>A0A7Z2JL47_9BURK</name>
<reference evidence="3 4" key="1">
    <citation type="submission" date="2019-12" db="EMBL/GenBank/DDBJ databases">
        <title>Paraburkholderia acidiphila 7Q-K02 sp. nov and Paraburkholderia acidisoli DHF22 sp. nov., two strains isolated from forest soil.</title>
        <authorList>
            <person name="Gao Z."/>
            <person name="Qiu L."/>
        </authorList>
    </citation>
    <scope>NUCLEOTIDE SEQUENCE [LARGE SCALE GENOMIC DNA]</scope>
    <source>
        <strain evidence="3 4">DHF22</strain>
        <plasmid evidence="3 4">p1</plasmid>
    </source>
</reference>
<accession>A0A7Z2JL47</accession>
<dbReference type="Pfam" id="PF19556">
    <property type="entry name" value="PRTRC_E"/>
    <property type="match status" value="1"/>
</dbReference>
<dbReference type="AlphaFoldDB" id="A0A7Z2JL47"/>
<dbReference type="InterPro" id="IPR022273">
    <property type="entry name" value="PRTRC_protein-E"/>
</dbReference>
<protein>
    <submittedName>
        <fullName evidence="3">PRTRC system protein E</fullName>
    </submittedName>
</protein>
<dbReference type="OrthoDB" id="8562883at2"/>
<feature type="domain" description="ParB-related ThiF-related cassette protein E" evidence="2">
    <location>
        <begin position="2"/>
        <end position="98"/>
    </location>
</feature>
<gene>
    <name evidence="3" type="ORF">FAZ98_34775</name>
</gene>
<evidence type="ECO:0000259" key="2">
    <source>
        <dbReference type="Pfam" id="PF19556"/>
    </source>
</evidence>
<dbReference type="Proteomes" id="UP000433577">
    <property type="component" value="Plasmid p1"/>
</dbReference>
<geneLocation type="plasmid" evidence="3 4">
    <name>p1</name>
</geneLocation>
<feature type="region of interest" description="Disordered" evidence="1">
    <location>
        <begin position="87"/>
        <end position="155"/>
    </location>
</feature>
<proteinExistence type="predicted"/>
<evidence type="ECO:0000313" key="4">
    <source>
        <dbReference type="Proteomes" id="UP000433577"/>
    </source>
</evidence>
<evidence type="ECO:0000313" key="3">
    <source>
        <dbReference type="EMBL" id="QGZ66999.1"/>
    </source>
</evidence>
<dbReference type="KEGG" id="pacs:FAZ98_34775"/>
<dbReference type="NCBIfam" id="TIGR03741">
    <property type="entry name" value="PRTRC_E"/>
    <property type="match status" value="1"/>
</dbReference>
<organism evidence="3 4">
    <name type="scientific">Paraburkholderia acidisoli</name>
    <dbReference type="NCBI Taxonomy" id="2571748"/>
    <lineage>
        <taxon>Bacteria</taxon>
        <taxon>Pseudomonadati</taxon>
        <taxon>Pseudomonadota</taxon>
        <taxon>Betaproteobacteria</taxon>
        <taxon>Burkholderiales</taxon>
        <taxon>Burkholderiaceae</taxon>
        <taxon>Paraburkholderia</taxon>
    </lineage>
</organism>
<evidence type="ECO:0000256" key="1">
    <source>
        <dbReference type="SAM" id="MobiDB-lite"/>
    </source>
</evidence>
<keyword evidence="3" id="KW-0614">Plasmid</keyword>